<dbReference type="InterPro" id="IPR009057">
    <property type="entry name" value="Homeodomain-like_sf"/>
</dbReference>
<evidence type="ECO:0000256" key="3">
    <source>
        <dbReference type="ARBA" id="ARBA00023015"/>
    </source>
</evidence>
<reference evidence="9" key="1">
    <citation type="submission" date="2023-02" db="EMBL/GenBank/DDBJ databases">
        <title>Tahibacter soli sp. nov. isolated from soil.</title>
        <authorList>
            <person name="Baek J.H."/>
            <person name="Lee J.K."/>
            <person name="Choi D.G."/>
            <person name="Jeon C.O."/>
        </authorList>
    </citation>
    <scope>NUCLEOTIDE SEQUENCE</scope>
    <source>
        <strain evidence="9">BL</strain>
    </source>
</reference>
<dbReference type="InterPro" id="IPR027417">
    <property type="entry name" value="P-loop_NTPase"/>
</dbReference>
<keyword evidence="4" id="KW-0238">DNA-binding</keyword>
<keyword evidence="6" id="KW-0597">Phosphoprotein</keyword>
<dbReference type="SUPFAM" id="SSF52172">
    <property type="entry name" value="CheY-like"/>
    <property type="match status" value="1"/>
</dbReference>
<keyword evidence="5" id="KW-0804">Transcription</keyword>
<dbReference type="GO" id="GO:0006355">
    <property type="term" value="P:regulation of DNA-templated transcription"/>
    <property type="evidence" value="ECO:0007669"/>
    <property type="project" value="InterPro"/>
</dbReference>
<dbReference type="SUPFAM" id="SSF52540">
    <property type="entry name" value="P-loop containing nucleoside triphosphate hydrolases"/>
    <property type="match status" value="1"/>
</dbReference>
<accession>A0A9X3YJS8</accession>
<keyword evidence="3" id="KW-0805">Transcription regulation</keyword>
<evidence type="ECO:0000256" key="5">
    <source>
        <dbReference type="ARBA" id="ARBA00023163"/>
    </source>
</evidence>
<dbReference type="InterPro" id="IPR025662">
    <property type="entry name" value="Sigma_54_int_dom_ATP-bd_1"/>
</dbReference>
<dbReference type="InterPro" id="IPR011006">
    <property type="entry name" value="CheY-like_superfamily"/>
</dbReference>
<dbReference type="GO" id="GO:0005524">
    <property type="term" value="F:ATP binding"/>
    <property type="evidence" value="ECO:0007669"/>
    <property type="project" value="UniProtKB-KW"/>
</dbReference>
<dbReference type="InterPro" id="IPR001789">
    <property type="entry name" value="Sig_transdc_resp-reg_receiver"/>
</dbReference>
<dbReference type="PROSITE" id="PS00675">
    <property type="entry name" value="SIGMA54_INTERACT_1"/>
    <property type="match status" value="1"/>
</dbReference>
<dbReference type="InterPro" id="IPR025943">
    <property type="entry name" value="Sigma_54_int_dom_ATP-bd_2"/>
</dbReference>
<comment type="caution">
    <text evidence="9">The sequence shown here is derived from an EMBL/GenBank/DDBJ whole genome shotgun (WGS) entry which is preliminary data.</text>
</comment>
<name>A0A9X3YJS8_9GAMM</name>
<dbReference type="PANTHER" id="PTHR32071">
    <property type="entry name" value="TRANSCRIPTIONAL REGULATORY PROTEIN"/>
    <property type="match status" value="1"/>
</dbReference>
<dbReference type="InterPro" id="IPR025944">
    <property type="entry name" value="Sigma_54_int_dom_CS"/>
</dbReference>
<dbReference type="Gene3D" id="1.10.8.60">
    <property type="match status" value="1"/>
</dbReference>
<evidence type="ECO:0000256" key="2">
    <source>
        <dbReference type="ARBA" id="ARBA00022840"/>
    </source>
</evidence>
<dbReference type="SMART" id="SM00382">
    <property type="entry name" value="AAA"/>
    <property type="match status" value="1"/>
</dbReference>
<dbReference type="Proteomes" id="UP001139971">
    <property type="component" value="Unassembled WGS sequence"/>
</dbReference>
<dbReference type="GO" id="GO:0043565">
    <property type="term" value="F:sequence-specific DNA binding"/>
    <property type="evidence" value="ECO:0007669"/>
    <property type="project" value="InterPro"/>
</dbReference>
<organism evidence="9 10">
    <name type="scientific">Tahibacter soli</name>
    <dbReference type="NCBI Taxonomy" id="2983605"/>
    <lineage>
        <taxon>Bacteria</taxon>
        <taxon>Pseudomonadati</taxon>
        <taxon>Pseudomonadota</taxon>
        <taxon>Gammaproteobacteria</taxon>
        <taxon>Lysobacterales</taxon>
        <taxon>Rhodanobacteraceae</taxon>
        <taxon>Tahibacter</taxon>
    </lineage>
</organism>
<keyword evidence="1" id="KW-0547">Nucleotide-binding</keyword>
<dbReference type="GO" id="GO:0000160">
    <property type="term" value="P:phosphorelay signal transduction system"/>
    <property type="evidence" value="ECO:0007669"/>
    <property type="project" value="InterPro"/>
</dbReference>
<dbReference type="FunFam" id="3.40.50.300:FF:000006">
    <property type="entry name" value="DNA-binding transcriptional regulator NtrC"/>
    <property type="match status" value="1"/>
</dbReference>
<evidence type="ECO:0000256" key="4">
    <source>
        <dbReference type="ARBA" id="ARBA00023125"/>
    </source>
</evidence>
<dbReference type="Pfam" id="PF25601">
    <property type="entry name" value="AAA_lid_14"/>
    <property type="match status" value="1"/>
</dbReference>
<evidence type="ECO:0000256" key="6">
    <source>
        <dbReference type="PROSITE-ProRule" id="PRU00169"/>
    </source>
</evidence>
<feature type="domain" description="Sigma-54 factor interaction" evidence="7">
    <location>
        <begin position="149"/>
        <end position="378"/>
    </location>
</feature>
<proteinExistence type="predicted"/>
<feature type="domain" description="Response regulatory" evidence="8">
    <location>
        <begin position="11"/>
        <end position="125"/>
    </location>
</feature>
<evidence type="ECO:0000313" key="9">
    <source>
        <dbReference type="EMBL" id="MDC8012490.1"/>
    </source>
</evidence>
<dbReference type="AlphaFoldDB" id="A0A9X3YJS8"/>
<evidence type="ECO:0000256" key="1">
    <source>
        <dbReference type="ARBA" id="ARBA00022741"/>
    </source>
</evidence>
<dbReference type="Gene3D" id="1.10.10.60">
    <property type="entry name" value="Homeodomain-like"/>
    <property type="match status" value="1"/>
</dbReference>
<dbReference type="Pfam" id="PF02954">
    <property type="entry name" value="HTH_8"/>
    <property type="match status" value="1"/>
</dbReference>
<dbReference type="InterPro" id="IPR002197">
    <property type="entry name" value="HTH_Fis"/>
</dbReference>
<gene>
    <name evidence="9" type="ORF">OD750_008015</name>
</gene>
<evidence type="ECO:0000259" key="8">
    <source>
        <dbReference type="PROSITE" id="PS50110"/>
    </source>
</evidence>
<dbReference type="SUPFAM" id="SSF46689">
    <property type="entry name" value="Homeodomain-like"/>
    <property type="match status" value="1"/>
</dbReference>
<dbReference type="InterPro" id="IPR058031">
    <property type="entry name" value="AAA_lid_NorR"/>
</dbReference>
<dbReference type="PANTHER" id="PTHR32071:SF113">
    <property type="entry name" value="ALGINATE BIOSYNTHESIS TRANSCRIPTIONAL REGULATORY PROTEIN ALGB"/>
    <property type="match status" value="1"/>
</dbReference>
<dbReference type="Pfam" id="PF00158">
    <property type="entry name" value="Sigma54_activat"/>
    <property type="match status" value="1"/>
</dbReference>
<feature type="modified residue" description="4-aspartylphosphate" evidence="6">
    <location>
        <position position="60"/>
    </location>
</feature>
<dbReference type="CDD" id="cd00009">
    <property type="entry name" value="AAA"/>
    <property type="match status" value="1"/>
</dbReference>
<keyword evidence="2" id="KW-0067">ATP-binding</keyword>
<dbReference type="PROSITE" id="PS00676">
    <property type="entry name" value="SIGMA54_INTERACT_2"/>
    <property type="match status" value="1"/>
</dbReference>
<dbReference type="PROSITE" id="PS50110">
    <property type="entry name" value="RESPONSE_REGULATORY"/>
    <property type="match status" value="1"/>
</dbReference>
<evidence type="ECO:0000259" key="7">
    <source>
        <dbReference type="PROSITE" id="PS50045"/>
    </source>
</evidence>
<dbReference type="SMART" id="SM00448">
    <property type="entry name" value="REC"/>
    <property type="match status" value="1"/>
</dbReference>
<dbReference type="Gene3D" id="3.40.50.300">
    <property type="entry name" value="P-loop containing nucleotide triphosphate hydrolases"/>
    <property type="match status" value="1"/>
</dbReference>
<dbReference type="Gene3D" id="3.40.50.2300">
    <property type="match status" value="1"/>
</dbReference>
<evidence type="ECO:0000313" key="10">
    <source>
        <dbReference type="Proteomes" id="UP001139971"/>
    </source>
</evidence>
<dbReference type="InterPro" id="IPR003593">
    <property type="entry name" value="AAA+_ATPase"/>
</dbReference>
<protein>
    <submittedName>
        <fullName evidence="9">Sigma-54 dependent transcriptional regulator</fullName>
    </submittedName>
</protein>
<dbReference type="Pfam" id="PF00072">
    <property type="entry name" value="Response_reg"/>
    <property type="match status" value="1"/>
</dbReference>
<dbReference type="EMBL" id="JAOVZO020000009">
    <property type="protein sequence ID" value="MDC8012490.1"/>
    <property type="molecule type" value="Genomic_DNA"/>
</dbReference>
<keyword evidence="10" id="KW-1185">Reference proteome</keyword>
<dbReference type="PROSITE" id="PS00688">
    <property type="entry name" value="SIGMA54_INTERACT_3"/>
    <property type="match status" value="1"/>
</dbReference>
<dbReference type="InterPro" id="IPR002078">
    <property type="entry name" value="Sigma_54_int"/>
</dbReference>
<sequence length="456" mass="49465">MNESPAPIRERVLLVDDDSTVLRTFRLCLEDAGYQINVAHNAASAIAAVSRSVFDVCVLDISLGDESGLELLPQLRAAAPWMRVIMATAESDAAIAVSAMRAGAADYLIKPCGPDELIHAVEQQLQARRLERRIEELESGRDIAPAEHFDSANAAMARLLETARQAAETDATVLILGESGTGKNMLARAIHAWSNRRKASFATVNCPSLSAELLESELFGHVKGAFTGAHEHRSGRVQVAEGGTLFLDEIGEFPLALQPKFLRFLQDREYERVGDPRTRKADVRLIAATNADLGAAVANGTFRSDLYYRLNVISLTVPPLRERPEDILPIAHDLLTTLVARYRRPARRFSESARNALLGYSWPGNVRELANAIERAVILCGGEDIGYEHLPFTAANAAASLASATPRAGDPVTLEALERAHIEAILGATPTLDTAARTLGIDASTLYRKRKSYGIG</sequence>
<dbReference type="PROSITE" id="PS50045">
    <property type="entry name" value="SIGMA54_INTERACT_4"/>
    <property type="match status" value="1"/>
</dbReference>
<dbReference type="RefSeq" id="WP_263542029.1">
    <property type="nucleotide sequence ID" value="NZ_JAOVZO020000009.1"/>
</dbReference>